<dbReference type="SUPFAM" id="SSF51011">
    <property type="entry name" value="Glycosyl hydrolase domain"/>
    <property type="match status" value="1"/>
</dbReference>
<feature type="domain" description="Glycosyl hydrolase family 31 C-terminal" evidence="5">
    <location>
        <begin position="601"/>
        <end position="687"/>
    </location>
</feature>
<evidence type="ECO:0000313" key="6">
    <source>
        <dbReference type="EMBL" id="MEM4989398.1"/>
    </source>
</evidence>
<dbReference type="Pfam" id="PF01055">
    <property type="entry name" value="Glyco_hydro_31_2nd"/>
    <property type="match status" value="1"/>
</dbReference>
<evidence type="ECO:0000259" key="5">
    <source>
        <dbReference type="Pfam" id="PF21365"/>
    </source>
</evidence>
<dbReference type="InterPro" id="IPR011013">
    <property type="entry name" value="Gal_mutarotase_sf_dom"/>
</dbReference>
<dbReference type="Gene3D" id="2.60.40.1760">
    <property type="entry name" value="glycosyl hydrolase (family 31)"/>
    <property type="match status" value="1"/>
</dbReference>
<dbReference type="InterPro" id="IPR013780">
    <property type="entry name" value="Glyco_hydro_b"/>
</dbReference>
<evidence type="ECO:0000259" key="3">
    <source>
        <dbReference type="Pfam" id="PF01055"/>
    </source>
</evidence>
<name>A0ABU9PZF9_9BURK</name>
<comment type="similarity">
    <text evidence="1 2">Belongs to the glycosyl hydrolase 31 family.</text>
</comment>
<protein>
    <submittedName>
        <fullName evidence="6">Glycoside hydrolase family 31 protein</fullName>
    </submittedName>
</protein>
<sequence>MSVKRIPEFHLAAQKGPLLTLKGSGGQVAHIFVLEQDIIRVMVLPDAKLRFPRTWAIAPGAPQLPLEGRDRFSLAGFAQPPYSTEESGGALLIQTAKIRLTVQLKGLSCSWATCEDGTWQSAAQDRATQHVNFGYWDDKVYHYLKRDAKDEMYFGLGERSGDTNRHGRSYSLKTIDAMGYNASSTDALYKHIPFYLTWNRRQKNAFGLFYDTLSEGKLDMGCELDNYHGHYRYFVADHGDLDYYFIAGDDMEQVVRRYTWLTGKPAFTPKWGLGYSGSTMTYTDAPNAQEKMNEFLASCEQHDMLCESFHLSSGYTSIGDKRYVFNWNREKFPDPKAFAQHYLQHGVRLCANIKPCLLQDHPCFAEARDLNLFINDQDGEPEMVQFWDEIGAYLDFTNPDTINWWKQAVTSSLLEYGITSTWNDNNEFQVLNPQASVHGFGQPFKAVEAKGLQTMLMMAASQEAQTAFAPHQRPYLVSRSGAAGMQRYVQTWSGDNYTSWQTLKYNIKMGIGLALSGISNTGHDVGGFSGPAPGPELLLRWVQFGIFMPRFSIHSWNDDKTVNEAWMYPDITGAIRNLLKLRARLTPYFYDLLWRYHQHYEPMVKPTFLAFPGDPRCFDENDDMLVGPSLLLAAVVEPGQHSRSVYLPAGADWYEFWSGAHHRGGQEIVLPAVGEQPPLLARAGSAIAVNVAEQHFNRATHQQGFMVFPHQADGSFTAEFFDDDGCSHAYQNGQHSLWKIRVQSCASTLEIAVGCAGVQPASDIVTVLLPRHENRRLPADAAGIVSDAIVDGYREIKLRITKPAF</sequence>
<dbReference type="Pfam" id="PF13802">
    <property type="entry name" value="Gal_mutarotas_2"/>
    <property type="match status" value="1"/>
</dbReference>
<evidence type="ECO:0000259" key="4">
    <source>
        <dbReference type="Pfam" id="PF13802"/>
    </source>
</evidence>
<proteinExistence type="inferred from homology"/>
<reference evidence="6 7" key="1">
    <citation type="submission" date="2024-02" db="EMBL/GenBank/DDBJ databases">
        <title>Draft genome sequence of Collimonas sp. strain H4R21, an effective mineral-weathering bacterial strain isolated from the beech rhizosphere.</title>
        <authorList>
            <person name="Morin E."/>
            <person name="Uroz S."/>
            <person name="Leveau J.H.J."/>
            <person name="Kumar R."/>
            <person name="Rey M.W."/>
            <person name="Pham J."/>
        </authorList>
    </citation>
    <scope>NUCLEOTIDE SEQUENCE [LARGE SCALE GENOMIC DNA]</scope>
    <source>
        <strain evidence="6 7">H4R21</strain>
    </source>
</reference>
<dbReference type="Pfam" id="PF21365">
    <property type="entry name" value="Glyco_hydro_31_3rd"/>
    <property type="match status" value="1"/>
</dbReference>
<dbReference type="CDD" id="cd14752">
    <property type="entry name" value="GH31_N"/>
    <property type="match status" value="1"/>
</dbReference>
<dbReference type="PANTHER" id="PTHR22762:SF165">
    <property type="entry name" value="PUTATIVE (AFU_ORTHOLOGUE AFUA_1G06560)-RELATED"/>
    <property type="match status" value="1"/>
</dbReference>
<feature type="domain" description="Glycoside hydrolase family 31 TIM barrel" evidence="3">
    <location>
        <begin position="265"/>
        <end position="592"/>
    </location>
</feature>
<feature type="domain" description="Glycoside hydrolase family 31 N-terminal" evidence="4">
    <location>
        <begin position="30"/>
        <end position="219"/>
    </location>
</feature>
<organism evidence="6 7">
    <name type="scientific">Collimonas rhizosphaerae</name>
    <dbReference type="NCBI Taxonomy" id="3126357"/>
    <lineage>
        <taxon>Bacteria</taxon>
        <taxon>Pseudomonadati</taxon>
        <taxon>Pseudomonadota</taxon>
        <taxon>Betaproteobacteria</taxon>
        <taxon>Burkholderiales</taxon>
        <taxon>Oxalobacteraceae</taxon>
        <taxon>Collimonas</taxon>
    </lineage>
</organism>
<dbReference type="CDD" id="cd06599">
    <property type="entry name" value="GH31_glycosidase_Aec37"/>
    <property type="match status" value="1"/>
</dbReference>
<dbReference type="InterPro" id="IPR025887">
    <property type="entry name" value="Glyco_hydro_31_N_dom"/>
</dbReference>
<keyword evidence="7" id="KW-1185">Reference proteome</keyword>
<evidence type="ECO:0000256" key="2">
    <source>
        <dbReference type="RuleBase" id="RU361185"/>
    </source>
</evidence>
<dbReference type="Gene3D" id="3.20.20.80">
    <property type="entry name" value="Glycosidases"/>
    <property type="match status" value="1"/>
</dbReference>
<dbReference type="InterPro" id="IPR017853">
    <property type="entry name" value="GH"/>
</dbReference>
<dbReference type="PANTHER" id="PTHR22762">
    <property type="entry name" value="ALPHA-GLUCOSIDASE"/>
    <property type="match status" value="1"/>
</dbReference>
<dbReference type="InterPro" id="IPR048395">
    <property type="entry name" value="Glyco_hydro_31_C"/>
</dbReference>
<evidence type="ECO:0000256" key="1">
    <source>
        <dbReference type="ARBA" id="ARBA00007806"/>
    </source>
</evidence>
<gene>
    <name evidence="6" type="ORF">V8G57_18580</name>
</gene>
<comment type="caution">
    <text evidence="6">The sequence shown here is derived from an EMBL/GenBank/DDBJ whole genome shotgun (WGS) entry which is preliminary data.</text>
</comment>
<keyword evidence="2" id="KW-0326">Glycosidase</keyword>
<dbReference type="EMBL" id="JBANDC010000014">
    <property type="protein sequence ID" value="MEM4989398.1"/>
    <property type="molecule type" value="Genomic_DNA"/>
</dbReference>
<keyword evidence="2 6" id="KW-0378">Hydrolase</keyword>
<dbReference type="RefSeq" id="WP_342830614.1">
    <property type="nucleotide sequence ID" value="NZ_JBANDC010000014.1"/>
</dbReference>
<accession>A0ABU9PZF9</accession>
<dbReference type="Gene3D" id="2.60.40.1180">
    <property type="entry name" value="Golgi alpha-mannosidase II"/>
    <property type="match status" value="2"/>
</dbReference>
<evidence type="ECO:0000313" key="7">
    <source>
        <dbReference type="Proteomes" id="UP001495910"/>
    </source>
</evidence>
<dbReference type="SUPFAM" id="SSF51445">
    <property type="entry name" value="(Trans)glycosidases"/>
    <property type="match status" value="1"/>
</dbReference>
<dbReference type="Proteomes" id="UP001495910">
    <property type="component" value="Unassembled WGS sequence"/>
</dbReference>
<dbReference type="GO" id="GO:0016787">
    <property type="term" value="F:hydrolase activity"/>
    <property type="evidence" value="ECO:0007669"/>
    <property type="project" value="UniProtKB-KW"/>
</dbReference>
<dbReference type="InterPro" id="IPR000322">
    <property type="entry name" value="Glyco_hydro_31_TIM"/>
</dbReference>
<dbReference type="SUPFAM" id="SSF74650">
    <property type="entry name" value="Galactose mutarotase-like"/>
    <property type="match status" value="1"/>
</dbReference>